<feature type="transmembrane region" description="Helical" evidence="4">
    <location>
        <begin position="121"/>
        <end position="139"/>
    </location>
</feature>
<dbReference type="InterPro" id="IPR052714">
    <property type="entry name" value="MFS_Exporter"/>
</dbReference>
<feature type="transmembrane region" description="Helical" evidence="4">
    <location>
        <begin position="151"/>
        <end position="173"/>
    </location>
</feature>
<organism evidence="6 7">
    <name type="scientific">Sediminispirochaeta smaragdinae (strain DSM 11293 / JCM 15392 / SEBR 4228)</name>
    <name type="common">Spirochaeta smaragdinae</name>
    <dbReference type="NCBI Taxonomy" id="573413"/>
    <lineage>
        <taxon>Bacteria</taxon>
        <taxon>Pseudomonadati</taxon>
        <taxon>Spirochaetota</taxon>
        <taxon>Spirochaetia</taxon>
        <taxon>Spirochaetales</taxon>
        <taxon>Spirochaetaceae</taxon>
        <taxon>Sediminispirochaeta</taxon>
    </lineage>
</organism>
<evidence type="ECO:0000256" key="2">
    <source>
        <dbReference type="ARBA" id="ARBA00022989"/>
    </source>
</evidence>
<keyword evidence="3 4" id="KW-0472">Membrane</keyword>
<feature type="transmembrane region" description="Helical" evidence="4">
    <location>
        <begin position="387"/>
        <end position="406"/>
    </location>
</feature>
<dbReference type="Proteomes" id="UP000002318">
    <property type="component" value="Chromosome"/>
</dbReference>
<feature type="transmembrane region" description="Helical" evidence="4">
    <location>
        <begin position="319"/>
        <end position="341"/>
    </location>
</feature>
<evidence type="ECO:0000313" key="7">
    <source>
        <dbReference type="Proteomes" id="UP000002318"/>
    </source>
</evidence>
<feature type="domain" description="Major facilitator superfamily (MFS) profile" evidence="5">
    <location>
        <begin position="26"/>
        <end position="409"/>
    </location>
</feature>
<dbReference type="EMBL" id="CP002116">
    <property type="protein sequence ID" value="ADK81779.1"/>
    <property type="molecule type" value="Genomic_DNA"/>
</dbReference>
<dbReference type="PANTHER" id="PTHR23531">
    <property type="entry name" value="QUINOLENE RESISTANCE PROTEIN NORA"/>
    <property type="match status" value="1"/>
</dbReference>
<dbReference type="PANTHER" id="PTHR23531:SF1">
    <property type="entry name" value="QUINOLENE RESISTANCE PROTEIN NORA"/>
    <property type="match status" value="1"/>
</dbReference>
<feature type="transmembrane region" description="Helical" evidence="4">
    <location>
        <begin position="29"/>
        <end position="48"/>
    </location>
</feature>
<keyword evidence="7" id="KW-1185">Reference proteome</keyword>
<feature type="transmembrane region" description="Helical" evidence="4">
    <location>
        <begin position="91"/>
        <end position="109"/>
    </location>
</feature>
<protein>
    <submittedName>
        <fullName evidence="6">Major facilitator superfamily MFS_1</fullName>
    </submittedName>
</protein>
<dbReference type="eggNOG" id="COG2814">
    <property type="taxonomic scope" value="Bacteria"/>
</dbReference>
<dbReference type="InterPro" id="IPR036259">
    <property type="entry name" value="MFS_trans_sf"/>
</dbReference>
<keyword evidence="2 4" id="KW-1133">Transmembrane helix</keyword>
<evidence type="ECO:0000313" key="6">
    <source>
        <dbReference type="EMBL" id="ADK81779.1"/>
    </source>
</evidence>
<feature type="transmembrane region" description="Helical" evidence="4">
    <location>
        <begin position="235"/>
        <end position="259"/>
    </location>
</feature>
<dbReference type="GO" id="GO:0022857">
    <property type="term" value="F:transmembrane transporter activity"/>
    <property type="evidence" value="ECO:0007669"/>
    <property type="project" value="InterPro"/>
</dbReference>
<feature type="transmembrane region" description="Helical" evidence="4">
    <location>
        <begin position="60"/>
        <end position="79"/>
    </location>
</feature>
<dbReference type="InterPro" id="IPR020846">
    <property type="entry name" value="MFS_dom"/>
</dbReference>
<dbReference type="PROSITE" id="PS50850">
    <property type="entry name" value="MFS"/>
    <property type="match status" value="1"/>
</dbReference>
<proteinExistence type="predicted"/>
<evidence type="ECO:0000256" key="4">
    <source>
        <dbReference type="SAM" id="Phobius"/>
    </source>
</evidence>
<dbReference type="Gene3D" id="1.20.1250.20">
    <property type="entry name" value="MFS general substrate transporter like domains"/>
    <property type="match status" value="1"/>
</dbReference>
<reference evidence="6 7" key="1">
    <citation type="journal article" date="2010" name="Stand. Genomic Sci.">
        <title>Complete genome sequence of Spirochaeta smaragdinae type strain (SEBR 4228).</title>
        <authorList>
            <person name="Mavromatis K."/>
            <person name="Yasawong M."/>
            <person name="Chertkov O."/>
            <person name="Lapidus A."/>
            <person name="Lucas S."/>
            <person name="Nolan M."/>
            <person name="Del Rio T.G."/>
            <person name="Tice H."/>
            <person name="Cheng J.F."/>
            <person name="Pitluck S."/>
            <person name="Liolios K."/>
            <person name="Ivanova N."/>
            <person name="Tapia R."/>
            <person name="Han C."/>
            <person name="Bruce D."/>
            <person name="Goodwin L."/>
            <person name="Pati A."/>
            <person name="Chen A."/>
            <person name="Palaniappan K."/>
            <person name="Land M."/>
            <person name="Hauser L."/>
            <person name="Chang Y.J."/>
            <person name="Jeffries C.D."/>
            <person name="Detter J.C."/>
            <person name="Rohde M."/>
            <person name="Brambilla E."/>
            <person name="Spring S."/>
            <person name="Goker M."/>
            <person name="Sikorski J."/>
            <person name="Woyke T."/>
            <person name="Bristow J."/>
            <person name="Eisen J.A."/>
            <person name="Markowitz V."/>
            <person name="Hugenholtz P."/>
            <person name="Klenk H.P."/>
            <person name="Kyrpides N.C."/>
        </authorList>
    </citation>
    <scope>NUCLEOTIDE SEQUENCE [LARGE SCALE GENOMIC DNA]</scope>
    <source>
        <strain evidence="7">DSM 11293 / JCM 15392 / SEBR 4228</strain>
    </source>
</reference>
<dbReference type="HOGENOM" id="CLU_001265_10_13_12"/>
<evidence type="ECO:0000256" key="3">
    <source>
        <dbReference type="ARBA" id="ARBA00023136"/>
    </source>
</evidence>
<dbReference type="SUPFAM" id="SSF103473">
    <property type="entry name" value="MFS general substrate transporter"/>
    <property type="match status" value="1"/>
</dbReference>
<accession>E1R8M2</accession>
<dbReference type="InterPro" id="IPR011701">
    <property type="entry name" value="MFS"/>
</dbReference>
<feature type="transmembrane region" description="Helical" evidence="4">
    <location>
        <begin position="179"/>
        <end position="199"/>
    </location>
</feature>
<sequence length="415" mass="44414">MFSGDDEWEDAMNSIFLHRREIFGKELSTVYLAGFLELSTVMTSFTLIPLYVKHAGGGDFAIGVQAAIFTLFSVLFRFLLGSLADSRGRKLSLLIGALVFSTAPIGIWLSPNLVVMALFRVYQAIGMATFLSAATSYVADHTPDELRGTSIGMYRTAVTLSVMIAPALGMTLIQNFGFASFFIASSLCGVAGTLLILTLPEKIGERHHASPDEEKSVSVRELFDLFRIPDLRSTYLGIFALSMASGILLTFLTGYALGFPSIGNPAFYFTIRESLGALGTLALGALSDRVGRDRLLGPVLLSFAAGCATLAFMEVSPRLLYYLSAVISGVGYAGALALLIAKVVDSVPARLRASALAFQESAIDGGNAFGIFIFGSALSLFSFPVLFAAMALFIMTIPFLSVLARGERKGRTAAR</sequence>
<dbReference type="KEGG" id="ssm:Spirs_2672"/>
<evidence type="ECO:0000256" key="1">
    <source>
        <dbReference type="ARBA" id="ARBA00022692"/>
    </source>
</evidence>
<dbReference type="Pfam" id="PF07690">
    <property type="entry name" value="MFS_1"/>
    <property type="match status" value="2"/>
</dbReference>
<dbReference type="AlphaFoldDB" id="E1R8M2"/>
<name>E1R8M2_SEDSS</name>
<dbReference type="STRING" id="573413.Spirs_2672"/>
<gene>
    <name evidence="6" type="ordered locus">Spirs_2672</name>
</gene>
<keyword evidence="1 4" id="KW-0812">Transmembrane</keyword>
<evidence type="ECO:0000259" key="5">
    <source>
        <dbReference type="PROSITE" id="PS50850"/>
    </source>
</evidence>
<feature type="transmembrane region" description="Helical" evidence="4">
    <location>
        <begin position="295"/>
        <end position="313"/>
    </location>
</feature>